<dbReference type="RefSeq" id="WP_285967203.1">
    <property type="nucleotide sequence ID" value="NZ_CP127294.1"/>
</dbReference>
<dbReference type="Pfam" id="PF03308">
    <property type="entry name" value="MeaB"/>
    <property type="match status" value="1"/>
</dbReference>
<name>A0A9Y2IC97_9PSEU</name>
<organism evidence="8 9">
    <name type="scientific">Amycolatopsis carbonis</name>
    <dbReference type="NCBI Taxonomy" id="715471"/>
    <lineage>
        <taxon>Bacteria</taxon>
        <taxon>Bacillati</taxon>
        <taxon>Actinomycetota</taxon>
        <taxon>Actinomycetes</taxon>
        <taxon>Pseudonocardiales</taxon>
        <taxon>Pseudonocardiaceae</taxon>
        <taxon>Amycolatopsis</taxon>
    </lineage>
</organism>
<dbReference type="GO" id="GO:0005525">
    <property type="term" value="F:GTP binding"/>
    <property type="evidence" value="ECO:0007669"/>
    <property type="project" value="UniProtKB-KW"/>
</dbReference>
<evidence type="ECO:0000256" key="2">
    <source>
        <dbReference type="ARBA" id="ARBA00022741"/>
    </source>
</evidence>
<dbReference type="InterPro" id="IPR052040">
    <property type="entry name" value="GTPase/Isobutyryl-CoA_mutase"/>
</dbReference>
<evidence type="ECO:0000256" key="5">
    <source>
        <dbReference type="ARBA" id="ARBA00023186"/>
    </source>
</evidence>
<evidence type="ECO:0000256" key="1">
    <source>
        <dbReference type="ARBA" id="ARBA00009625"/>
    </source>
</evidence>
<evidence type="ECO:0000256" key="3">
    <source>
        <dbReference type="ARBA" id="ARBA00022801"/>
    </source>
</evidence>
<evidence type="ECO:0000259" key="7">
    <source>
        <dbReference type="SMART" id="SM00382"/>
    </source>
</evidence>
<dbReference type="AlphaFoldDB" id="A0A9Y2IC97"/>
<accession>A0A9Y2IC97</accession>
<dbReference type="SMART" id="SM00382">
    <property type="entry name" value="AAA"/>
    <property type="match status" value="1"/>
</dbReference>
<protein>
    <submittedName>
        <fullName evidence="8">Methylmalonyl Co-A mutase-associated GTPase MeaB</fullName>
    </submittedName>
</protein>
<dbReference type="EMBL" id="CP127294">
    <property type="protein sequence ID" value="WIX76455.1"/>
    <property type="molecule type" value="Genomic_DNA"/>
</dbReference>
<keyword evidence="9" id="KW-1185">Reference proteome</keyword>
<dbReference type="KEGG" id="acab:QRX50_34005"/>
<dbReference type="PANTHER" id="PTHR43087:SF1">
    <property type="entry name" value="LAO_AO TRANSPORT SYSTEM ATPASE"/>
    <property type="match status" value="1"/>
</dbReference>
<dbReference type="InterPro" id="IPR003593">
    <property type="entry name" value="AAA+_ATPase"/>
</dbReference>
<feature type="domain" description="AAA+ ATPase" evidence="7">
    <location>
        <begin position="46"/>
        <end position="197"/>
    </location>
</feature>
<reference evidence="8 9" key="1">
    <citation type="submission" date="2023-06" db="EMBL/GenBank/DDBJ databases">
        <authorList>
            <person name="Oyuntsetseg B."/>
            <person name="Kim S.B."/>
        </authorList>
    </citation>
    <scope>NUCLEOTIDE SEQUENCE [LARGE SCALE GENOMIC DNA]</scope>
    <source>
        <strain evidence="8 9">2-15</strain>
    </source>
</reference>
<dbReference type="Gene3D" id="3.40.50.300">
    <property type="entry name" value="P-loop containing nucleotide triphosphate hydrolases"/>
    <property type="match status" value="1"/>
</dbReference>
<dbReference type="CDD" id="cd03114">
    <property type="entry name" value="MMAA-like"/>
    <property type="match status" value="1"/>
</dbReference>
<dbReference type="PANTHER" id="PTHR43087">
    <property type="entry name" value="LYSINE/ARGININE/ORNITHINE TRANSPORT SYSTEM KINASE"/>
    <property type="match status" value="1"/>
</dbReference>
<keyword evidence="2" id="KW-0547">Nucleotide-binding</keyword>
<evidence type="ECO:0000256" key="4">
    <source>
        <dbReference type="ARBA" id="ARBA00023134"/>
    </source>
</evidence>
<dbReference type="NCBIfam" id="TIGR00750">
    <property type="entry name" value="lao"/>
    <property type="match status" value="1"/>
</dbReference>
<gene>
    <name evidence="8" type="primary">meaB</name>
    <name evidence="8" type="ORF">QRX50_34005</name>
</gene>
<dbReference type="Proteomes" id="UP001236014">
    <property type="component" value="Chromosome"/>
</dbReference>
<evidence type="ECO:0000313" key="9">
    <source>
        <dbReference type="Proteomes" id="UP001236014"/>
    </source>
</evidence>
<keyword evidence="5" id="KW-0143">Chaperone</keyword>
<dbReference type="InterPro" id="IPR027417">
    <property type="entry name" value="P-loop_NTPase"/>
</dbReference>
<evidence type="ECO:0000256" key="6">
    <source>
        <dbReference type="SAM" id="MobiDB-lite"/>
    </source>
</evidence>
<evidence type="ECO:0000313" key="8">
    <source>
        <dbReference type="EMBL" id="WIX76455.1"/>
    </source>
</evidence>
<proteinExistence type="inferred from homology"/>
<feature type="region of interest" description="Disordered" evidence="6">
    <location>
        <begin position="302"/>
        <end position="323"/>
    </location>
</feature>
<keyword evidence="3" id="KW-0378">Hydrolase</keyword>
<dbReference type="GO" id="GO:0003924">
    <property type="term" value="F:GTPase activity"/>
    <property type="evidence" value="ECO:0007669"/>
    <property type="project" value="InterPro"/>
</dbReference>
<dbReference type="SUPFAM" id="SSF52540">
    <property type="entry name" value="P-loop containing nucleoside triphosphate hydrolases"/>
    <property type="match status" value="1"/>
</dbReference>
<comment type="similarity">
    <text evidence="1">Belongs to the SIMIBI class G3E GTPase family. ArgK/MeaB subfamily.</text>
</comment>
<keyword evidence="4" id="KW-0342">GTP-binding</keyword>
<dbReference type="InterPro" id="IPR005129">
    <property type="entry name" value="GTPase_ArgK"/>
</dbReference>
<sequence>MKTPGDVVGRVLAGEHPAIARMLTFVERRTAGVDEALAELHGKAGHAHVLGLTGPPGSGKSTLVKSLTEHYRKAGKTVGVLAVDPSSVFSGGAILGDRIRMTGLAGDEGVFIRSVATRGALGGLSRATLDAITVLDAAGKDVVVLETVGVGQAEVDVISAAQTVAVVSVPGMGDDVQAIKAGLLEIADVHVVNKADREGAAKTVAELRDMLRLAHRKPHQWNVPIQQTVAATGDGVPELAEEFAAHLAWMTEHGERERRARRNSATRIRWVAEQLVLDGLRPGVPAFDEAVDDVTARREDPLSAARRLVGRPGAETTDEEELW</sequence>